<feature type="compositionally biased region" description="Basic and acidic residues" evidence="1">
    <location>
        <begin position="13"/>
        <end position="22"/>
    </location>
</feature>
<reference evidence="2" key="3">
    <citation type="submission" date="2020-12" db="UniProtKB">
        <authorList>
            <consortium name="EnsemblPlants"/>
        </authorList>
    </citation>
    <scope>IDENTIFICATION</scope>
</reference>
<dbReference type="EnsemblPlants" id="Pp3c13_950V3.1">
    <property type="protein sequence ID" value="PAC:32931841.CDS.1"/>
    <property type="gene ID" value="Pp3c13_950"/>
</dbReference>
<dbReference type="AlphaFoldDB" id="A0A7I3ZDA2"/>
<reference evidence="2 3" key="2">
    <citation type="journal article" date="2018" name="Plant J.">
        <title>The Physcomitrella patens chromosome-scale assembly reveals moss genome structure and evolution.</title>
        <authorList>
            <person name="Lang D."/>
            <person name="Ullrich K.K."/>
            <person name="Murat F."/>
            <person name="Fuchs J."/>
            <person name="Jenkins J."/>
            <person name="Haas F.B."/>
            <person name="Piednoel M."/>
            <person name="Gundlach H."/>
            <person name="Van Bel M."/>
            <person name="Meyberg R."/>
            <person name="Vives C."/>
            <person name="Morata J."/>
            <person name="Symeonidi A."/>
            <person name="Hiss M."/>
            <person name="Muchero W."/>
            <person name="Kamisugi Y."/>
            <person name="Saleh O."/>
            <person name="Blanc G."/>
            <person name="Decker E.L."/>
            <person name="van Gessel N."/>
            <person name="Grimwood J."/>
            <person name="Hayes R.D."/>
            <person name="Graham S.W."/>
            <person name="Gunter L.E."/>
            <person name="McDaniel S.F."/>
            <person name="Hoernstein S.N.W."/>
            <person name="Larsson A."/>
            <person name="Li F.W."/>
            <person name="Perroud P.F."/>
            <person name="Phillips J."/>
            <person name="Ranjan P."/>
            <person name="Rokshar D.S."/>
            <person name="Rothfels C.J."/>
            <person name="Schneider L."/>
            <person name="Shu S."/>
            <person name="Stevenson D.W."/>
            <person name="Thummler F."/>
            <person name="Tillich M."/>
            <person name="Villarreal Aguilar J.C."/>
            <person name="Widiez T."/>
            <person name="Wong G.K."/>
            <person name="Wymore A."/>
            <person name="Zhang Y."/>
            <person name="Zimmer A.D."/>
            <person name="Quatrano R.S."/>
            <person name="Mayer K.F.X."/>
            <person name="Goodstein D."/>
            <person name="Casacuberta J.M."/>
            <person name="Vandepoele K."/>
            <person name="Reski R."/>
            <person name="Cuming A.C."/>
            <person name="Tuskan G.A."/>
            <person name="Maumus F."/>
            <person name="Salse J."/>
            <person name="Schmutz J."/>
            <person name="Rensing S.A."/>
        </authorList>
    </citation>
    <scope>NUCLEOTIDE SEQUENCE [LARGE SCALE GENOMIC DNA]</scope>
    <source>
        <strain evidence="2 3">cv. Gransden 2004</strain>
    </source>
</reference>
<name>A0A7I3ZDA2_PHYPA</name>
<sequence>MERVVAMLQGQSESKDAVLKPR</sequence>
<dbReference type="EMBL" id="ABEU02000013">
    <property type="status" value="NOT_ANNOTATED_CDS"/>
    <property type="molecule type" value="Genomic_DNA"/>
</dbReference>
<keyword evidence="3" id="KW-1185">Reference proteome</keyword>
<feature type="region of interest" description="Disordered" evidence="1">
    <location>
        <begin position="1"/>
        <end position="22"/>
    </location>
</feature>
<evidence type="ECO:0000256" key="1">
    <source>
        <dbReference type="SAM" id="MobiDB-lite"/>
    </source>
</evidence>
<proteinExistence type="predicted"/>
<reference evidence="2 3" key="1">
    <citation type="journal article" date="2008" name="Science">
        <title>The Physcomitrella genome reveals evolutionary insights into the conquest of land by plants.</title>
        <authorList>
            <person name="Rensing S."/>
            <person name="Lang D."/>
            <person name="Zimmer A."/>
            <person name="Terry A."/>
            <person name="Salamov A."/>
            <person name="Shapiro H."/>
            <person name="Nishiyama T."/>
            <person name="Perroud P.-F."/>
            <person name="Lindquist E."/>
            <person name="Kamisugi Y."/>
            <person name="Tanahashi T."/>
            <person name="Sakakibara K."/>
            <person name="Fujita T."/>
            <person name="Oishi K."/>
            <person name="Shin-I T."/>
            <person name="Kuroki Y."/>
            <person name="Toyoda A."/>
            <person name="Suzuki Y."/>
            <person name="Hashimoto A."/>
            <person name="Yamaguchi K."/>
            <person name="Sugano A."/>
            <person name="Kohara Y."/>
            <person name="Fujiyama A."/>
            <person name="Anterola A."/>
            <person name="Aoki S."/>
            <person name="Ashton N."/>
            <person name="Barbazuk W.B."/>
            <person name="Barker E."/>
            <person name="Bennetzen J."/>
            <person name="Bezanilla M."/>
            <person name="Blankenship R."/>
            <person name="Cho S.H."/>
            <person name="Dutcher S."/>
            <person name="Estelle M."/>
            <person name="Fawcett J.A."/>
            <person name="Gundlach H."/>
            <person name="Hanada K."/>
            <person name="Heyl A."/>
            <person name="Hicks K.A."/>
            <person name="Hugh J."/>
            <person name="Lohr M."/>
            <person name="Mayer K."/>
            <person name="Melkozernov A."/>
            <person name="Murata T."/>
            <person name="Nelson D."/>
            <person name="Pils B."/>
            <person name="Prigge M."/>
            <person name="Reiss B."/>
            <person name="Renner T."/>
            <person name="Rombauts S."/>
            <person name="Rushton P."/>
            <person name="Sanderfoot A."/>
            <person name="Schween G."/>
            <person name="Shiu S.-H."/>
            <person name="Stueber K."/>
            <person name="Theodoulou F.L."/>
            <person name="Tu H."/>
            <person name="Van de Peer Y."/>
            <person name="Verrier P.J."/>
            <person name="Waters E."/>
            <person name="Wood A."/>
            <person name="Yang L."/>
            <person name="Cove D."/>
            <person name="Cuming A."/>
            <person name="Hasebe M."/>
            <person name="Lucas S."/>
            <person name="Mishler D.B."/>
            <person name="Reski R."/>
            <person name="Grigoriev I."/>
            <person name="Quatrano R.S."/>
            <person name="Boore J.L."/>
        </authorList>
    </citation>
    <scope>NUCLEOTIDE SEQUENCE [LARGE SCALE GENOMIC DNA]</scope>
    <source>
        <strain evidence="2 3">cv. Gransden 2004</strain>
    </source>
</reference>
<evidence type="ECO:0000313" key="2">
    <source>
        <dbReference type="EnsemblPlants" id="PAC:32931841.CDS.1"/>
    </source>
</evidence>
<protein>
    <submittedName>
        <fullName evidence="2">Uncharacterized protein</fullName>
    </submittedName>
</protein>
<dbReference type="InParanoid" id="A0A7I3ZDA2"/>
<dbReference type="Proteomes" id="UP000006727">
    <property type="component" value="Chromosome 13"/>
</dbReference>
<evidence type="ECO:0000313" key="3">
    <source>
        <dbReference type="Proteomes" id="UP000006727"/>
    </source>
</evidence>
<accession>A0A7I3ZDA2</accession>
<organism evidence="2 3">
    <name type="scientific">Physcomitrium patens</name>
    <name type="common">Spreading-leaved earth moss</name>
    <name type="synonym">Physcomitrella patens</name>
    <dbReference type="NCBI Taxonomy" id="3218"/>
    <lineage>
        <taxon>Eukaryota</taxon>
        <taxon>Viridiplantae</taxon>
        <taxon>Streptophyta</taxon>
        <taxon>Embryophyta</taxon>
        <taxon>Bryophyta</taxon>
        <taxon>Bryophytina</taxon>
        <taxon>Bryopsida</taxon>
        <taxon>Funariidae</taxon>
        <taxon>Funariales</taxon>
        <taxon>Funariaceae</taxon>
        <taxon>Physcomitrium</taxon>
    </lineage>
</organism>
<dbReference type="Gramene" id="Pp3c13_950V3.1">
    <property type="protein sequence ID" value="PAC:32931841.CDS.1"/>
    <property type="gene ID" value="Pp3c13_950"/>
</dbReference>